<protein>
    <submittedName>
        <fullName evidence="6">Peptide/nickel transport system ATP-binding protein</fullName>
    </submittedName>
</protein>
<proteinExistence type="inferred from homology"/>
<dbReference type="GO" id="GO:0015833">
    <property type="term" value="P:peptide transport"/>
    <property type="evidence" value="ECO:0007669"/>
    <property type="project" value="InterPro"/>
</dbReference>
<dbReference type="SUPFAM" id="SSF52540">
    <property type="entry name" value="P-loop containing nucleoside triphosphate hydrolases"/>
    <property type="match status" value="1"/>
</dbReference>
<evidence type="ECO:0000313" key="7">
    <source>
        <dbReference type="Proteomes" id="UP000199103"/>
    </source>
</evidence>
<organism evidence="6 7">
    <name type="scientific">Microlunatus soli</name>
    <dbReference type="NCBI Taxonomy" id="630515"/>
    <lineage>
        <taxon>Bacteria</taxon>
        <taxon>Bacillati</taxon>
        <taxon>Actinomycetota</taxon>
        <taxon>Actinomycetes</taxon>
        <taxon>Propionibacteriales</taxon>
        <taxon>Propionibacteriaceae</taxon>
        <taxon>Microlunatus</taxon>
    </lineage>
</organism>
<dbReference type="Gene3D" id="3.40.50.300">
    <property type="entry name" value="P-loop containing nucleotide triphosphate hydrolases"/>
    <property type="match status" value="1"/>
</dbReference>
<dbReference type="Pfam" id="PF00005">
    <property type="entry name" value="ABC_tran"/>
    <property type="match status" value="1"/>
</dbReference>
<reference evidence="6 7" key="1">
    <citation type="submission" date="2016-10" db="EMBL/GenBank/DDBJ databases">
        <authorList>
            <person name="de Groot N.N."/>
        </authorList>
    </citation>
    <scope>NUCLEOTIDE SEQUENCE [LARGE SCALE GENOMIC DNA]</scope>
    <source>
        <strain evidence="6 7">DSM 21800</strain>
    </source>
</reference>
<dbReference type="InterPro" id="IPR003593">
    <property type="entry name" value="AAA+_ATPase"/>
</dbReference>
<dbReference type="SMART" id="SM00382">
    <property type="entry name" value="AAA"/>
    <property type="match status" value="1"/>
</dbReference>
<dbReference type="PROSITE" id="PS50893">
    <property type="entry name" value="ABC_TRANSPORTER_2"/>
    <property type="match status" value="1"/>
</dbReference>
<evidence type="ECO:0000256" key="4">
    <source>
        <dbReference type="ARBA" id="ARBA00022840"/>
    </source>
</evidence>
<dbReference type="InterPro" id="IPR017871">
    <property type="entry name" value="ABC_transporter-like_CS"/>
</dbReference>
<dbReference type="FunFam" id="3.40.50.300:FF:000016">
    <property type="entry name" value="Oligopeptide ABC transporter ATP-binding component"/>
    <property type="match status" value="1"/>
</dbReference>
<dbReference type="PROSITE" id="PS00211">
    <property type="entry name" value="ABC_TRANSPORTER_1"/>
    <property type="match status" value="1"/>
</dbReference>
<dbReference type="InterPro" id="IPR027417">
    <property type="entry name" value="P-loop_NTPase"/>
</dbReference>
<dbReference type="NCBIfam" id="TIGR01727">
    <property type="entry name" value="oligo_HPY"/>
    <property type="match status" value="1"/>
</dbReference>
<keyword evidence="3" id="KW-0547">Nucleotide-binding</keyword>
<dbReference type="OrthoDB" id="5357528at2"/>
<dbReference type="Pfam" id="PF08352">
    <property type="entry name" value="oligo_HPY"/>
    <property type="match status" value="1"/>
</dbReference>
<dbReference type="AlphaFoldDB" id="A0A1H1WW02"/>
<sequence>MTVHHFEGHSMSSPEIDQERPPVVLELDDVSVDFGGLRAVDRVSLSIRQGDIYALAGESGCGKSTLAYALLGMVPPPGKVSTGEVRFKDRSLTSMSRSELNRMRAADVSMVFQAAMNAFNPVVTIGKQVEHVLDAHPGVYRTRQEGRNYFDELIRLVRLDPEVIWNGYESRFSGGMKQRVAIALALLLKPSVLLLDEPTTALDILSQRLVIDILRDLHERLGVTIIFITHDLALVAELADRVAVMYAGKLVEAGTLDEIFYDHRRHPYVNALIRAVPSVNGDTELIKPIPGRVPSLAEMPVGCRFALRCPLAEERCREVDPPLLSDPNGHGIACHVVNDQADHDLDAAVEVPR</sequence>
<keyword evidence="7" id="KW-1185">Reference proteome</keyword>
<accession>A0A1H1WW02</accession>
<dbReference type="InterPro" id="IPR003439">
    <property type="entry name" value="ABC_transporter-like_ATP-bd"/>
</dbReference>
<gene>
    <name evidence="6" type="ORF">SAMN04489812_3832</name>
</gene>
<feature type="domain" description="ABC transporter" evidence="5">
    <location>
        <begin position="25"/>
        <end position="272"/>
    </location>
</feature>
<dbReference type="GO" id="GO:0016887">
    <property type="term" value="F:ATP hydrolysis activity"/>
    <property type="evidence" value="ECO:0007669"/>
    <property type="project" value="InterPro"/>
</dbReference>
<keyword evidence="2" id="KW-0813">Transport</keyword>
<dbReference type="GO" id="GO:0005524">
    <property type="term" value="F:ATP binding"/>
    <property type="evidence" value="ECO:0007669"/>
    <property type="project" value="UniProtKB-KW"/>
</dbReference>
<comment type="similarity">
    <text evidence="1">Belongs to the ABC transporter superfamily.</text>
</comment>
<dbReference type="Proteomes" id="UP000199103">
    <property type="component" value="Chromosome I"/>
</dbReference>
<dbReference type="CDD" id="cd03257">
    <property type="entry name" value="ABC_NikE_OppD_transporters"/>
    <property type="match status" value="1"/>
</dbReference>
<dbReference type="PANTHER" id="PTHR43067:SF3">
    <property type="entry name" value="MALTOSE ABC TRANSPORTER, ATP-BINDING PROTEIN"/>
    <property type="match status" value="1"/>
</dbReference>
<evidence type="ECO:0000259" key="5">
    <source>
        <dbReference type="PROSITE" id="PS50893"/>
    </source>
</evidence>
<dbReference type="EMBL" id="LT629772">
    <property type="protein sequence ID" value="SDT01353.1"/>
    <property type="molecule type" value="Genomic_DNA"/>
</dbReference>
<evidence type="ECO:0000313" key="6">
    <source>
        <dbReference type="EMBL" id="SDT01353.1"/>
    </source>
</evidence>
<name>A0A1H1WW02_9ACTN</name>
<evidence type="ECO:0000256" key="1">
    <source>
        <dbReference type="ARBA" id="ARBA00005417"/>
    </source>
</evidence>
<keyword evidence="4 6" id="KW-0067">ATP-binding</keyword>
<evidence type="ECO:0000256" key="2">
    <source>
        <dbReference type="ARBA" id="ARBA00022448"/>
    </source>
</evidence>
<dbReference type="STRING" id="630515.SAMN04489812_3832"/>
<evidence type="ECO:0000256" key="3">
    <source>
        <dbReference type="ARBA" id="ARBA00022741"/>
    </source>
</evidence>
<dbReference type="InterPro" id="IPR013563">
    <property type="entry name" value="Oligopep_ABC_C"/>
</dbReference>
<dbReference type="PANTHER" id="PTHR43067">
    <property type="entry name" value="OLIGOPEPTIDE/DIPEPTIDE ABC TRANSPORTER, ATPASE SUBUNIT"/>
    <property type="match status" value="1"/>
</dbReference>